<feature type="region of interest" description="Disordered" evidence="10">
    <location>
        <begin position="1285"/>
        <end position="1549"/>
    </location>
</feature>
<proteinExistence type="predicted"/>
<evidence type="ECO:0000256" key="3">
    <source>
        <dbReference type="ARBA" id="ARBA00014846"/>
    </source>
</evidence>
<evidence type="ECO:0000313" key="12">
    <source>
        <dbReference type="EMBL" id="OBR84377.1"/>
    </source>
</evidence>
<dbReference type="Pfam" id="PF06090">
    <property type="entry name" value="Ins_P5_2-kin"/>
    <property type="match status" value="1"/>
</dbReference>
<dbReference type="OrthoDB" id="272370at2759"/>
<keyword evidence="7" id="KW-0067">ATP-binding</keyword>
<dbReference type="GO" id="GO:0005524">
    <property type="term" value="F:ATP binding"/>
    <property type="evidence" value="ECO:0007669"/>
    <property type="project" value="UniProtKB-KW"/>
</dbReference>
<keyword evidence="5" id="KW-0547">Nucleotide-binding</keyword>
<feature type="domain" description="Meiotically up-regulated protein Msb1/Mug8" evidence="11">
    <location>
        <begin position="151"/>
        <end position="382"/>
    </location>
</feature>
<dbReference type="GO" id="GO:0032958">
    <property type="term" value="P:inositol phosphate biosynthetic process"/>
    <property type="evidence" value="ECO:0007669"/>
    <property type="project" value="TreeGrafter"/>
</dbReference>
<evidence type="ECO:0000256" key="2">
    <source>
        <dbReference type="ARBA" id="ARBA00012023"/>
    </source>
</evidence>
<feature type="compositionally biased region" description="Polar residues" evidence="10">
    <location>
        <begin position="569"/>
        <end position="583"/>
    </location>
</feature>
<dbReference type="PANTHER" id="PTHR14456">
    <property type="entry name" value="INOSITOL POLYPHOSPHATE KINASE 1"/>
    <property type="match status" value="1"/>
</dbReference>
<dbReference type="InterPro" id="IPR043001">
    <property type="entry name" value="IP5_2-K_N_lobe"/>
</dbReference>
<feature type="region of interest" description="Disordered" evidence="10">
    <location>
        <begin position="1576"/>
        <end position="1777"/>
    </location>
</feature>
<gene>
    <name evidence="12" type="ORF">I303_05235</name>
</gene>
<feature type="compositionally biased region" description="Polar residues" evidence="10">
    <location>
        <begin position="465"/>
        <end position="477"/>
    </location>
</feature>
<evidence type="ECO:0000256" key="10">
    <source>
        <dbReference type="SAM" id="MobiDB-lite"/>
    </source>
</evidence>
<accession>A0A1A6A2T9</accession>
<evidence type="ECO:0000256" key="4">
    <source>
        <dbReference type="ARBA" id="ARBA00022679"/>
    </source>
</evidence>
<evidence type="ECO:0000256" key="8">
    <source>
        <dbReference type="ARBA" id="ARBA00029574"/>
    </source>
</evidence>
<feature type="compositionally biased region" description="Basic and acidic residues" evidence="10">
    <location>
        <begin position="1588"/>
        <end position="1597"/>
    </location>
</feature>
<dbReference type="Pfam" id="PF08101">
    <property type="entry name" value="Msb1-Mug8_dom"/>
    <property type="match status" value="1"/>
</dbReference>
<dbReference type="VEuPathDB" id="FungiDB:I303_05235"/>
<dbReference type="GO" id="GO:0035299">
    <property type="term" value="F:inositol-1,3,4,5,6-pentakisphosphate 2-kinase activity"/>
    <property type="evidence" value="ECO:0007669"/>
    <property type="project" value="UniProtKB-EC"/>
</dbReference>
<name>A0A1A6A2T9_9TREE</name>
<feature type="compositionally biased region" description="Basic and acidic residues" evidence="10">
    <location>
        <begin position="1455"/>
        <end position="1472"/>
    </location>
</feature>
<evidence type="ECO:0000256" key="7">
    <source>
        <dbReference type="ARBA" id="ARBA00022840"/>
    </source>
</evidence>
<reference evidence="12" key="1">
    <citation type="submission" date="2013-07" db="EMBL/GenBank/DDBJ databases">
        <title>The Genome Sequence of Cryptococcus dejecticola CBS10117.</title>
        <authorList>
            <consortium name="The Broad Institute Genome Sequencing Platform"/>
            <person name="Cuomo C."/>
            <person name="Litvintseva A."/>
            <person name="Chen Y."/>
            <person name="Heitman J."/>
            <person name="Sun S."/>
            <person name="Springer D."/>
            <person name="Dromer F."/>
            <person name="Young S.K."/>
            <person name="Zeng Q."/>
            <person name="Gargeya S."/>
            <person name="Fitzgerald M."/>
            <person name="Abouelleil A."/>
            <person name="Alvarado L."/>
            <person name="Berlin A.M."/>
            <person name="Chapman S.B."/>
            <person name="Dewar J."/>
            <person name="Goldberg J."/>
            <person name="Griggs A."/>
            <person name="Gujja S."/>
            <person name="Hansen M."/>
            <person name="Howarth C."/>
            <person name="Imamovic A."/>
            <person name="Larimer J."/>
            <person name="McCowan C."/>
            <person name="Murphy C."/>
            <person name="Pearson M."/>
            <person name="Priest M."/>
            <person name="Roberts A."/>
            <person name="Saif S."/>
            <person name="Shea T."/>
            <person name="Sykes S."/>
            <person name="Wortman J."/>
            <person name="Nusbaum C."/>
            <person name="Birren B."/>
        </authorList>
    </citation>
    <scope>NUCLEOTIDE SEQUENCE [LARGE SCALE GENOMIC DNA]</scope>
    <source>
        <strain evidence="12">CBS 10117</strain>
    </source>
</reference>
<feature type="compositionally biased region" description="Basic and acidic residues" evidence="10">
    <location>
        <begin position="1285"/>
        <end position="1298"/>
    </location>
</feature>
<dbReference type="InterPro" id="IPR012965">
    <property type="entry name" value="Msb1/Mug8_dom"/>
</dbReference>
<feature type="compositionally biased region" description="Basic and acidic residues" evidence="10">
    <location>
        <begin position="1536"/>
        <end position="1549"/>
    </location>
</feature>
<dbReference type="EC" id="2.7.1.158" evidence="2"/>
<evidence type="ECO:0000256" key="5">
    <source>
        <dbReference type="ARBA" id="ARBA00022741"/>
    </source>
</evidence>
<dbReference type="InterPro" id="IPR009286">
    <property type="entry name" value="Ins_P5_2-kin"/>
</dbReference>
<dbReference type="Gene3D" id="3.30.200.110">
    <property type="entry name" value="Inositol-pentakisphosphate 2-kinase, N-lobe"/>
    <property type="match status" value="1"/>
</dbReference>
<feature type="compositionally biased region" description="Polar residues" evidence="10">
    <location>
        <begin position="1598"/>
        <end position="1629"/>
    </location>
</feature>
<comment type="catalytic activity">
    <reaction evidence="1">
        <text>1D-myo-inositol 1,3,4,5,6-pentakisphosphate + ATP = 1D-myo-inositol hexakisphosphate + ADP + H(+)</text>
        <dbReference type="Rhea" id="RHEA:20313"/>
        <dbReference type="ChEBI" id="CHEBI:15378"/>
        <dbReference type="ChEBI" id="CHEBI:30616"/>
        <dbReference type="ChEBI" id="CHEBI:57733"/>
        <dbReference type="ChEBI" id="CHEBI:58130"/>
        <dbReference type="ChEBI" id="CHEBI:456216"/>
        <dbReference type="EC" id="2.7.1.158"/>
    </reaction>
</comment>
<organism evidence="12">
    <name type="scientific">Kwoniella dejecticola CBS 10117</name>
    <dbReference type="NCBI Taxonomy" id="1296121"/>
    <lineage>
        <taxon>Eukaryota</taxon>
        <taxon>Fungi</taxon>
        <taxon>Dikarya</taxon>
        <taxon>Basidiomycota</taxon>
        <taxon>Agaricomycotina</taxon>
        <taxon>Tremellomycetes</taxon>
        <taxon>Tremellales</taxon>
        <taxon>Cryptococcaceae</taxon>
        <taxon>Kwoniella</taxon>
    </lineage>
</organism>
<dbReference type="GO" id="GO:0005634">
    <property type="term" value="C:nucleus"/>
    <property type="evidence" value="ECO:0007669"/>
    <property type="project" value="TreeGrafter"/>
</dbReference>
<feature type="compositionally biased region" description="Polar residues" evidence="10">
    <location>
        <begin position="1715"/>
        <end position="1729"/>
    </location>
</feature>
<feature type="compositionally biased region" description="Low complexity" evidence="10">
    <location>
        <begin position="584"/>
        <end position="599"/>
    </location>
</feature>
<feature type="compositionally biased region" description="Polar residues" evidence="10">
    <location>
        <begin position="1762"/>
        <end position="1771"/>
    </location>
</feature>
<evidence type="ECO:0000259" key="11">
    <source>
        <dbReference type="Pfam" id="PF08101"/>
    </source>
</evidence>
<keyword evidence="4" id="KW-0808">Transferase</keyword>
<keyword evidence="6" id="KW-0418">Kinase</keyword>
<dbReference type="STRING" id="1296121.A0A1A6A2T9"/>
<evidence type="ECO:0000256" key="9">
    <source>
        <dbReference type="ARBA" id="ARBA00030342"/>
    </source>
</evidence>
<feature type="compositionally biased region" description="Low complexity" evidence="10">
    <location>
        <begin position="519"/>
        <end position="530"/>
    </location>
</feature>
<protein>
    <recommendedName>
        <fullName evidence="3">Inositol-pentakisphosphate 2-kinase</fullName>
        <ecNumber evidence="2">2.7.1.158</ecNumber>
    </recommendedName>
    <alternativeName>
        <fullName evidence="9">Inositol-1,3,4,5,6-pentakisphosphate 2-kinase</fullName>
    </alternativeName>
    <alternativeName>
        <fullName evidence="8">Ins(1,3,4,5,6)P5 2-kinase</fullName>
    </alternativeName>
</protein>
<feature type="region of interest" description="Disordered" evidence="10">
    <location>
        <begin position="465"/>
        <end position="618"/>
    </location>
</feature>
<feature type="compositionally biased region" description="Basic and acidic residues" evidence="10">
    <location>
        <begin position="63"/>
        <end position="77"/>
    </location>
</feature>
<feature type="compositionally biased region" description="Polar residues" evidence="10">
    <location>
        <begin position="1655"/>
        <end position="1664"/>
    </location>
</feature>
<feature type="compositionally biased region" description="Low complexity" evidence="10">
    <location>
        <begin position="1481"/>
        <end position="1496"/>
    </location>
</feature>
<feature type="compositionally biased region" description="Polar residues" evidence="10">
    <location>
        <begin position="1577"/>
        <end position="1587"/>
    </location>
</feature>
<evidence type="ECO:0000256" key="6">
    <source>
        <dbReference type="ARBA" id="ARBA00022777"/>
    </source>
</evidence>
<dbReference type="EMBL" id="KI894032">
    <property type="protein sequence ID" value="OBR84377.1"/>
    <property type="molecule type" value="Genomic_DNA"/>
</dbReference>
<sequence length="1830" mass="201351">MVSILSFFQNKKKGKRPKSRSPSPTSNQSPTTASAKPSSPANANKPARFLSLRQKSTSSSNKPYDRSIRRGSSEISRKRSLGKSTTTPKPALASVFVPLDLGFDALKSDVDQLGIHGVGEKVVLQQDERDLIWHLELSMEEVRLGWEVIGRALRESDLTAPSLMLPFRVHLDSTAQLYIVTLFSLVIRPDLLNKLPSIAAQFAQPTSNPSAIWKDRLVSVLKDIDNTSELAEALKFILRRLRPTPLEPILDDGMYTKFVQAEIEASYPHEAFDTLLRPRLKAGVAGYLNEVFEVWSAIITHAEENGTSAGKLTSLLGWWAWRPDGKVDSWAELYEGWKLARQRVEHLLFVWIRYQTTKSQIPIRLQEVVEMYPFGASAAPSPQSPSIPPSSFPRRSCWVTLTTSEPVTGNLTPQAVFDIALSSKVTEGAAVPYWQTLVGRHRQGVSELFTKDSASLLRTANQSTFPVPLESRTQSPCSDKPDPRSLPLFQHRLSTPDESASRSRHHSHSGDLSTPPPSLSKSPTLPTLDSLSKDAKEGEPSTSLEKQASLGILPKTGGPAWDDFRKSGFSDSPTTVGDLNLTFSPESNSKSSSSAVQEVQSEKPKTAQRGFGQKRTTFDSPKIVNPAYSISREELTEIDDAFVAFVQDAQQDPPSTLTWPSFLLARLASPITLTDTDEAVELLLITVQYVAPSVLPSDRKVELAQLELERSASPSSSKAGTPKGFRSLTESFKRSTSFQSGMNLRKSFFGTSSFSLSRHTSNDLATLPEGEQRELRAPLSAQSLTPTEYTITEMGEMIKIPSPNEKGEEQPSEIHQLPDDAPAQITEQDIDVATIKGKPMVLGIESGPSVDSLASQWKYVGEGAEHIVFSHRGTLSIYNGKVLRLRKSQFLGNSPTDPEYRQTQTDWITTCLPKLVPPELLIHATEVILSEGWTKDLFAHADATRPEERKLLGDLKSLVAGQAKGVIMEDTTTNEKQDGLVNFAFEIKPKWGLLPDSSTIIPPEAAAIKSANCRFCMHRHYKGHDSSAEGKFCPLDLYSGDEGKMRKAIKGLWGIWTESEGQENNWRVFTNGERVNPNQVSTLEVLERYLGKEAVVEKIADHIIPIVQASDVFGTLKTLQTNFDPTDISDLASRFSRAYPDEELFDASLIPSPTSSEMKEFIDLYLASPRAGKAGDKWTLRQRMIAFSLSAIFKDCSVFVKFTLQSSSPVDILTANSPREGWHFVEGSGKVKLIDLDLKPIQNLKKWKDTDDKIWKHWLQTQSTMLFTGEDEVGSRHSIIGETIKEEVSSEDNDKVDDPTSAVDQTIPTLSVDAPEGQDSDTASTRALFIPTPDRTLLPTPVPSPLPTSRFQDETPLYEVKESDDPQQESIASPDSAPEKEAVASMEGNADENEEEIIQARRTKRSLAPSPSPPPHIVDLPEGDAVSNVETSNKLPITTDEVEDLGHPAAPANKTIEKVMPEKPKQDVEEPHCGPGKSTPAAKEPTSEEAASAAEQEAVDESRFNAIQSESETIQDKIPESNDNLPNPCPQAPLKTETEMTEKNAERRVDGEEGILAVGMTGLGSVVGLAVDAVHTITDNLTSPVSNESDRKVKVETRSSTGQEDLQMTDSSTLSNQETENTDSISPSTAVVPESEPDTEVADRVVAHASVADQPETNSDSQAQAFDPTNPPSTIKHTSPEELIDVTPSSSSRPEAVKQLMTAQTEEESDIDSQVRGTESEQSPKSAPQQIAFENAHSAEAANLKAAGSDDRMNNEVIPQIETPQLESENFFTPAETPLIPQQPELEQPIFQLRPTLRSQLKEHRKQPRLSLPIRELTISKLRPRQISRQ</sequence>
<dbReference type="PANTHER" id="PTHR14456:SF2">
    <property type="entry name" value="INOSITOL-PENTAKISPHOSPHATE 2-KINASE"/>
    <property type="match status" value="1"/>
</dbReference>
<feature type="compositionally biased region" description="Polar residues" evidence="10">
    <location>
        <begin position="53"/>
        <end position="62"/>
    </location>
</feature>
<feature type="compositionally biased region" description="Low complexity" evidence="10">
    <location>
        <begin position="20"/>
        <end position="47"/>
    </location>
</feature>
<feature type="compositionally biased region" description="Basic residues" evidence="10">
    <location>
        <begin position="10"/>
        <end position="19"/>
    </location>
</feature>
<evidence type="ECO:0000256" key="1">
    <source>
        <dbReference type="ARBA" id="ARBA00001774"/>
    </source>
</evidence>
<feature type="region of interest" description="Disordered" evidence="10">
    <location>
        <begin position="1"/>
        <end position="87"/>
    </location>
</feature>